<dbReference type="SUPFAM" id="SSF52467">
    <property type="entry name" value="DHS-like NAD/FAD-binding domain"/>
    <property type="match status" value="1"/>
</dbReference>
<dbReference type="PIRSF" id="PIRSF000089">
    <property type="entry name" value="Electra_flavoP_a"/>
    <property type="match status" value="1"/>
</dbReference>
<dbReference type="CDD" id="cd01715">
    <property type="entry name" value="ETF_alpha"/>
    <property type="match status" value="1"/>
</dbReference>
<dbReference type="InterPro" id="IPR014730">
    <property type="entry name" value="ETF_a/b_N"/>
</dbReference>
<dbReference type="SUPFAM" id="SSF52402">
    <property type="entry name" value="Adenine nucleotide alpha hydrolases-like"/>
    <property type="match status" value="1"/>
</dbReference>
<evidence type="ECO:0000259" key="2">
    <source>
        <dbReference type="SMART" id="SM00893"/>
    </source>
</evidence>
<evidence type="ECO:0000256" key="1">
    <source>
        <dbReference type="ARBA" id="ARBA00005817"/>
    </source>
</evidence>
<dbReference type="PANTHER" id="PTHR43153">
    <property type="entry name" value="ELECTRON TRANSFER FLAVOPROTEIN ALPHA"/>
    <property type="match status" value="1"/>
</dbReference>
<protein>
    <submittedName>
        <fullName evidence="3">Electron transfer flavoprotein subunit alpha/FixB family protein</fullName>
    </submittedName>
</protein>
<dbReference type="Proteomes" id="UP001597199">
    <property type="component" value="Unassembled WGS sequence"/>
</dbReference>
<reference evidence="4" key="1">
    <citation type="journal article" date="2019" name="Int. J. Syst. Evol. Microbiol.">
        <title>The Global Catalogue of Microorganisms (GCM) 10K type strain sequencing project: providing services to taxonomists for standard genome sequencing and annotation.</title>
        <authorList>
            <consortium name="The Broad Institute Genomics Platform"/>
            <consortium name="The Broad Institute Genome Sequencing Center for Infectious Disease"/>
            <person name="Wu L."/>
            <person name="Ma J."/>
        </authorList>
    </citation>
    <scope>NUCLEOTIDE SEQUENCE [LARGE SCALE GENOMIC DNA]</scope>
    <source>
        <strain evidence="4">CCM 9110</strain>
    </source>
</reference>
<dbReference type="Gene3D" id="3.40.50.620">
    <property type="entry name" value="HUPs"/>
    <property type="match status" value="1"/>
</dbReference>
<dbReference type="InterPro" id="IPR029035">
    <property type="entry name" value="DHS-like_NAD/FAD-binding_dom"/>
</dbReference>
<dbReference type="Pfam" id="PF00766">
    <property type="entry name" value="ETF_alpha"/>
    <property type="match status" value="1"/>
</dbReference>
<dbReference type="InterPro" id="IPR014729">
    <property type="entry name" value="Rossmann-like_a/b/a_fold"/>
</dbReference>
<gene>
    <name evidence="3" type="ORF">ACFQ41_09735</name>
</gene>
<accession>A0ABW4BIJ0</accession>
<dbReference type="Gene3D" id="3.40.50.1220">
    <property type="entry name" value="TPP-binding domain"/>
    <property type="match status" value="1"/>
</dbReference>
<dbReference type="SMART" id="SM00893">
    <property type="entry name" value="ETF"/>
    <property type="match status" value="1"/>
</dbReference>
<comment type="similarity">
    <text evidence="1">Belongs to the ETF alpha-subunit/FixB family.</text>
</comment>
<sequence length="320" mass="33880">MTEAIWIVAEREPARINPVTFQLITKAKAIAQGKKVVVVLLEAPDQQFEQAISEYGPDEILLGQNAAYAQASDEVMAAALTTLAKEYQPNAVLFGATPLGRSIAPRVQAALQTGLTADCLDFFYEEDLLVQVKPSYGDNVMCEITCPDRRPQMASVRPNTFAAEKVAGTTPAITPVEVAQTTGPQGRVVDETVRVSHATGIASANKVLALGRGAATPADIASAREIASRLGASVGVSRPLTDLPDFTVEQQIGQSGTTIAPDFLLNLGVSGATQFIVGMTQAKLVVSVNRDAQAPIFAQSDYTFTGDAAAFITALKQRMN</sequence>
<dbReference type="InterPro" id="IPR033947">
    <property type="entry name" value="ETF_alpha_N"/>
</dbReference>
<feature type="domain" description="Electron transfer flavoprotein alpha/beta-subunit N-terminal" evidence="2">
    <location>
        <begin position="5"/>
        <end position="192"/>
    </location>
</feature>
<dbReference type="PANTHER" id="PTHR43153:SF1">
    <property type="entry name" value="ELECTRON TRANSFER FLAVOPROTEIN SUBUNIT ALPHA, MITOCHONDRIAL"/>
    <property type="match status" value="1"/>
</dbReference>
<dbReference type="Pfam" id="PF01012">
    <property type="entry name" value="ETF"/>
    <property type="match status" value="1"/>
</dbReference>
<dbReference type="EMBL" id="JBHTOA010000034">
    <property type="protein sequence ID" value="MFD1399585.1"/>
    <property type="molecule type" value="Genomic_DNA"/>
</dbReference>
<comment type="caution">
    <text evidence="3">The sequence shown here is derived from an EMBL/GenBank/DDBJ whole genome shotgun (WGS) entry which is preliminary data.</text>
</comment>
<organism evidence="3 4">
    <name type="scientific">Lacticaseibacillus suilingensis</name>
    <dbReference type="NCBI Taxonomy" id="2799577"/>
    <lineage>
        <taxon>Bacteria</taxon>
        <taxon>Bacillati</taxon>
        <taxon>Bacillota</taxon>
        <taxon>Bacilli</taxon>
        <taxon>Lactobacillales</taxon>
        <taxon>Lactobacillaceae</taxon>
        <taxon>Lacticaseibacillus</taxon>
    </lineage>
</organism>
<evidence type="ECO:0000313" key="4">
    <source>
        <dbReference type="Proteomes" id="UP001597199"/>
    </source>
</evidence>
<name>A0ABW4BIJ0_9LACO</name>
<dbReference type="InterPro" id="IPR001308">
    <property type="entry name" value="ETF_a/FixB"/>
</dbReference>
<dbReference type="InterPro" id="IPR014731">
    <property type="entry name" value="ETF_asu_C"/>
</dbReference>
<dbReference type="RefSeq" id="WP_204119310.1">
    <property type="nucleotide sequence ID" value="NZ_BOLV01000013.1"/>
</dbReference>
<proteinExistence type="inferred from homology"/>
<evidence type="ECO:0000313" key="3">
    <source>
        <dbReference type="EMBL" id="MFD1399585.1"/>
    </source>
</evidence>
<keyword evidence="4" id="KW-1185">Reference proteome</keyword>